<keyword evidence="1" id="KW-0677">Repeat</keyword>
<dbReference type="Pfam" id="PF01535">
    <property type="entry name" value="PPR"/>
    <property type="match status" value="7"/>
</dbReference>
<evidence type="ECO:0000256" key="2">
    <source>
        <dbReference type="PROSITE-ProRule" id="PRU00708"/>
    </source>
</evidence>
<dbReference type="Pfam" id="PF13041">
    <property type="entry name" value="PPR_2"/>
    <property type="match status" value="2"/>
</dbReference>
<name>A0AAV9CZL7_ACOCL</name>
<dbReference type="FunFam" id="1.25.40.10:FF:000090">
    <property type="entry name" value="Pentatricopeptide repeat-containing protein, chloroplastic"/>
    <property type="match status" value="1"/>
</dbReference>
<feature type="repeat" description="PPR" evidence="2">
    <location>
        <begin position="523"/>
        <end position="557"/>
    </location>
</feature>
<dbReference type="Proteomes" id="UP001180020">
    <property type="component" value="Unassembled WGS sequence"/>
</dbReference>
<dbReference type="InterPro" id="IPR046848">
    <property type="entry name" value="E_motif"/>
</dbReference>
<dbReference type="InterPro" id="IPR002885">
    <property type="entry name" value="PPR_rpt"/>
</dbReference>
<dbReference type="InterPro" id="IPR046960">
    <property type="entry name" value="PPR_At4g14850-like_plant"/>
</dbReference>
<dbReference type="GO" id="GO:0003729">
    <property type="term" value="F:mRNA binding"/>
    <property type="evidence" value="ECO:0007669"/>
    <property type="project" value="UniProtKB-ARBA"/>
</dbReference>
<accession>A0AAV9CZL7</accession>
<reference evidence="3" key="1">
    <citation type="journal article" date="2023" name="Nat. Commun.">
        <title>Diploid and tetraploid genomes of Acorus and the evolution of monocots.</title>
        <authorList>
            <person name="Ma L."/>
            <person name="Liu K.W."/>
            <person name="Li Z."/>
            <person name="Hsiao Y.Y."/>
            <person name="Qi Y."/>
            <person name="Fu T."/>
            <person name="Tang G.D."/>
            <person name="Zhang D."/>
            <person name="Sun W.H."/>
            <person name="Liu D.K."/>
            <person name="Li Y."/>
            <person name="Chen G.Z."/>
            <person name="Liu X.D."/>
            <person name="Liao X.Y."/>
            <person name="Jiang Y.T."/>
            <person name="Yu X."/>
            <person name="Hao Y."/>
            <person name="Huang J."/>
            <person name="Zhao X.W."/>
            <person name="Ke S."/>
            <person name="Chen Y.Y."/>
            <person name="Wu W.L."/>
            <person name="Hsu J.L."/>
            <person name="Lin Y.F."/>
            <person name="Huang M.D."/>
            <person name="Li C.Y."/>
            <person name="Huang L."/>
            <person name="Wang Z.W."/>
            <person name="Zhao X."/>
            <person name="Zhong W.Y."/>
            <person name="Peng D.H."/>
            <person name="Ahmad S."/>
            <person name="Lan S."/>
            <person name="Zhang J.S."/>
            <person name="Tsai W.C."/>
            <person name="Van de Peer Y."/>
            <person name="Liu Z.J."/>
        </authorList>
    </citation>
    <scope>NUCLEOTIDE SEQUENCE</scope>
    <source>
        <strain evidence="3">CP</strain>
    </source>
</reference>
<evidence type="ECO:0000313" key="4">
    <source>
        <dbReference type="Proteomes" id="UP001180020"/>
    </source>
</evidence>
<dbReference type="PANTHER" id="PTHR47926:SF394">
    <property type="entry name" value="REPEAT-LIKE SUPERFAMILY PROTEIN, PUTATIVE-RELATED"/>
    <property type="match status" value="1"/>
</dbReference>
<feature type="repeat" description="PPR" evidence="2">
    <location>
        <begin position="558"/>
        <end position="593"/>
    </location>
</feature>
<comment type="caution">
    <text evidence="3">The sequence shown here is derived from an EMBL/GenBank/DDBJ whole genome shotgun (WGS) entry which is preliminary data.</text>
</comment>
<gene>
    <name evidence="3" type="primary">PCMP-H81</name>
    <name evidence="3" type="ORF">QJS10_CPA16g01791</name>
</gene>
<dbReference type="Pfam" id="PF20431">
    <property type="entry name" value="E_motif"/>
    <property type="match status" value="1"/>
</dbReference>
<reference evidence="3" key="2">
    <citation type="submission" date="2023-06" db="EMBL/GenBank/DDBJ databases">
        <authorList>
            <person name="Ma L."/>
            <person name="Liu K.-W."/>
            <person name="Li Z."/>
            <person name="Hsiao Y.-Y."/>
            <person name="Qi Y."/>
            <person name="Fu T."/>
            <person name="Tang G."/>
            <person name="Zhang D."/>
            <person name="Sun W.-H."/>
            <person name="Liu D.-K."/>
            <person name="Li Y."/>
            <person name="Chen G.-Z."/>
            <person name="Liu X.-D."/>
            <person name="Liao X.-Y."/>
            <person name="Jiang Y.-T."/>
            <person name="Yu X."/>
            <person name="Hao Y."/>
            <person name="Huang J."/>
            <person name="Zhao X.-W."/>
            <person name="Ke S."/>
            <person name="Chen Y.-Y."/>
            <person name="Wu W.-L."/>
            <person name="Hsu J.-L."/>
            <person name="Lin Y.-F."/>
            <person name="Huang M.-D."/>
            <person name="Li C.-Y."/>
            <person name="Huang L."/>
            <person name="Wang Z.-W."/>
            <person name="Zhao X."/>
            <person name="Zhong W.-Y."/>
            <person name="Peng D.-H."/>
            <person name="Ahmad S."/>
            <person name="Lan S."/>
            <person name="Zhang J.-S."/>
            <person name="Tsai W.-C."/>
            <person name="Van De Peer Y."/>
            <person name="Liu Z.-J."/>
        </authorList>
    </citation>
    <scope>NUCLEOTIDE SEQUENCE</scope>
    <source>
        <strain evidence="3">CP</strain>
        <tissue evidence="3">Leaves</tissue>
    </source>
</reference>
<dbReference type="PROSITE" id="PS51375">
    <property type="entry name" value="PPR"/>
    <property type="match status" value="7"/>
</dbReference>
<keyword evidence="4" id="KW-1185">Reference proteome</keyword>
<proteinExistence type="predicted"/>
<dbReference type="EMBL" id="JAUJYO010000016">
    <property type="protein sequence ID" value="KAK1293972.1"/>
    <property type="molecule type" value="Genomic_DNA"/>
</dbReference>
<feature type="repeat" description="PPR" evidence="2">
    <location>
        <begin position="219"/>
        <end position="253"/>
    </location>
</feature>
<dbReference type="FunFam" id="1.25.40.10:FF:000073">
    <property type="entry name" value="Pentatricopeptide repeat-containing protein chloroplastic"/>
    <property type="match status" value="2"/>
</dbReference>
<dbReference type="Gene3D" id="1.25.40.10">
    <property type="entry name" value="Tetratricopeptide repeat domain"/>
    <property type="match status" value="5"/>
</dbReference>
<dbReference type="GO" id="GO:0009451">
    <property type="term" value="P:RNA modification"/>
    <property type="evidence" value="ECO:0007669"/>
    <property type="project" value="InterPro"/>
</dbReference>
<evidence type="ECO:0000313" key="3">
    <source>
        <dbReference type="EMBL" id="KAK1293972.1"/>
    </source>
</evidence>
<sequence>MGSLKTSKHSIPHCLSPLIRTISTTHTSTPTRYIGTCQVSHLGSPIQPKYILFHLLRSTNTTNEVKSIHGLLLVHGSLNQISYHNVVLGSQLVNTYVRLDCLNEALLLFEQLPKRNSFAWNSILKGFVDAGQFSKTIEFYRSMVGEEGVKPDNYTYPLVFKACSALFDLDLARKMYDSMRADEGVKPNIFVDCSLVDMFAKCGSLDEAKSIFERMPQRDIVTWGAMIGGAIECRDSGEALALFRRMIMDGFRPDSVIIATVLPLCGRIGNLHVGMGLHGWGIKSGIDSDLCLSNALLDMYCKCGQTQEAHQVFSRMECRDVISWSSLIAGHSQNCEYAESLHLYMQMKGSGLKPSTIAIASVLPAFAEKRLFKEGKAIHGYVIRHGFVSDTFVSSSLIDLYSKCGSLGDAEQVFEAASEKDITIWNSMIMGYTANGDVEVAFRTLRRIHNTKLFKPNSVTLVTVLPLCNRSAMLRQGQECHGYAIRGGFESVTSMQNSLIDMYCKCGYIGLGQNVFNQMERRDVVTYNTIIAALGMHGHGDQALALFKMMKSEGIRPDKVTFIALLSACSHAGLVEKARAFYHSMIEEHGIIPDMEHYSCMVDLFGRSGCIKEAWEFIRSMPVKADIDVLGSLLGACRVHDQLELAEQIGRDIFDRNPDDPGYHVLLCNVYAAAGRWEDSMRIRMMFTGRGLVKKPANSWIQGRRGFHAYIARD</sequence>
<protein>
    <submittedName>
        <fullName evidence="3">Pentatricopeptide repeat-containing protein</fullName>
    </submittedName>
</protein>
<dbReference type="NCBIfam" id="TIGR00756">
    <property type="entry name" value="PPR"/>
    <property type="match status" value="7"/>
</dbReference>
<dbReference type="FunFam" id="1.25.40.10:FF:000344">
    <property type="entry name" value="Pentatricopeptide repeat-containing protein"/>
    <property type="match status" value="1"/>
</dbReference>
<evidence type="ECO:0000256" key="1">
    <source>
        <dbReference type="ARBA" id="ARBA00022737"/>
    </source>
</evidence>
<feature type="repeat" description="PPR" evidence="2">
    <location>
        <begin position="116"/>
        <end position="151"/>
    </location>
</feature>
<dbReference type="AlphaFoldDB" id="A0AAV9CZL7"/>
<dbReference type="PANTHER" id="PTHR47926">
    <property type="entry name" value="PENTATRICOPEPTIDE REPEAT-CONTAINING PROTEIN"/>
    <property type="match status" value="1"/>
</dbReference>
<organism evidence="3 4">
    <name type="scientific">Acorus calamus</name>
    <name type="common">Sweet flag</name>
    <dbReference type="NCBI Taxonomy" id="4465"/>
    <lineage>
        <taxon>Eukaryota</taxon>
        <taxon>Viridiplantae</taxon>
        <taxon>Streptophyta</taxon>
        <taxon>Embryophyta</taxon>
        <taxon>Tracheophyta</taxon>
        <taxon>Spermatophyta</taxon>
        <taxon>Magnoliopsida</taxon>
        <taxon>Liliopsida</taxon>
        <taxon>Acoraceae</taxon>
        <taxon>Acorus</taxon>
    </lineage>
</organism>
<feature type="repeat" description="PPR" evidence="2">
    <location>
        <begin position="320"/>
        <end position="354"/>
    </location>
</feature>
<feature type="repeat" description="PPR" evidence="2">
    <location>
        <begin position="390"/>
        <end position="424"/>
    </location>
</feature>
<feature type="repeat" description="PPR" evidence="2">
    <location>
        <begin position="289"/>
        <end position="319"/>
    </location>
</feature>
<dbReference type="InterPro" id="IPR011990">
    <property type="entry name" value="TPR-like_helical_dom_sf"/>
</dbReference>